<evidence type="ECO:0000313" key="1">
    <source>
        <dbReference type="EMBL" id="GFU31471.1"/>
    </source>
</evidence>
<accession>A0A8X6QQD6</accession>
<name>A0A8X6QQD6_NEPPI</name>
<keyword evidence="2" id="KW-1185">Reference proteome</keyword>
<dbReference type="Proteomes" id="UP000887013">
    <property type="component" value="Unassembled WGS sequence"/>
</dbReference>
<evidence type="ECO:0000313" key="2">
    <source>
        <dbReference type="Proteomes" id="UP000887013"/>
    </source>
</evidence>
<proteinExistence type="predicted"/>
<sequence>MKSAIQKKTTLSNLRESFVVVRKGLPNTAYNTIKAMSSLGFETLEHTLYSPYLANSDFGHFGAFELIQTLDSLELSRKL</sequence>
<dbReference type="AlphaFoldDB" id="A0A8X6QQD6"/>
<gene>
    <name evidence="1" type="ORF">NPIL_324141</name>
</gene>
<protein>
    <submittedName>
        <fullName evidence="1">Uncharacterized protein</fullName>
    </submittedName>
</protein>
<dbReference type="EMBL" id="BMAW01129674">
    <property type="protein sequence ID" value="GFU31471.1"/>
    <property type="molecule type" value="Genomic_DNA"/>
</dbReference>
<comment type="caution">
    <text evidence="1">The sequence shown here is derived from an EMBL/GenBank/DDBJ whole genome shotgun (WGS) entry which is preliminary data.</text>
</comment>
<organism evidence="1 2">
    <name type="scientific">Nephila pilipes</name>
    <name type="common">Giant wood spider</name>
    <name type="synonym">Nephila maculata</name>
    <dbReference type="NCBI Taxonomy" id="299642"/>
    <lineage>
        <taxon>Eukaryota</taxon>
        <taxon>Metazoa</taxon>
        <taxon>Ecdysozoa</taxon>
        <taxon>Arthropoda</taxon>
        <taxon>Chelicerata</taxon>
        <taxon>Arachnida</taxon>
        <taxon>Araneae</taxon>
        <taxon>Araneomorphae</taxon>
        <taxon>Entelegynae</taxon>
        <taxon>Araneoidea</taxon>
        <taxon>Nephilidae</taxon>
        <taxon>Nephila</taxon>
    </lineage>
</organism>
<reference evidence="1" key="1">
    <citation type="submission" date="2020-08" db="EMBL/GenBank/DDBJ databases">
        <title>Multicomponent nature underlies the extraordinary mechanical properties of spider dragline silk.</title>
        <authorList>
            <person name="Kono N."/>
            <person name="Nakamura H."/>
            <person name="Mori M."/>
            <person name="Yoshida Y."/>
            <person name="Ohtoshi R."/>
            <person name="Malay A.D."/>
            <person name="Moran D.A.P."/>
            <person name="Tomita M."/>
            <person name="Numata K."/>
            <person name="Arakawa K."/>
        </authorList>
    </citation>
    <scope>NUCLEOTIDE SEQUENCE</scope>
</reference>